<gene>
    <name evidence="1" type="ORF">CHARACLAT_028819</name>
</gene>
<proteinExistence type="predicted"/>
<organism evidence="1 2">
    <name type="scientific">Characodon lateralis</name>
    <dbReference type="NCBI Taxonomy" id="208331"/>
    <lineage>
        <taxon>Eukaryota</taxon>
        <taxon>Metazoa</taxon>
        <taxon>Chordata</taxon>
        <taxon>Craniata</taxon>
        <taxon>Vertebrata</taxon>
        <taxon>Euteleostomi</taxon>
        <taxon>Actinopterygii</taxon>
        <taxon>Neopterygii</taxon>
        <taxon>Teleostei</taxon>
        <taxon>Neoteleostei</taxon>
        <taxon>Acanthomorphata</taxon>
        <taxon>Ovalentaria</taxon>
        <taxon>Atherinomorphae</taxon>
        <taxon>Cyprinodontiformes</taxon>
        <taxon>Goodeidae</taxon>
        <taxon>Characodon</taxon>
    </lineage>
</organism>
<accession>A0ABU7F8V9</accession>
<dbReference type="Proteomes" id="UP001352852">
    <property type="component" value="Unassembled WGS sequence"/>
</dbReference>
<feature type="non-terminal residue" evidence="1">
    <location>
        <position position="1"/>
    </location>
</feature>
<evidence type="ECO:0000313" key="2">
    <source>
        <dbReference type="Proteomes" id="UP001352852"/>
    </source>
</evidence>
<name>A0ABU7F8V9_9TELE</name>
<dbReference type="EMBL" id="JAHUTJ010077694">
    <property type="protein sequence ID" value="MED6295168.1"/>
    <property type="molecule type" value="Genomic_DNA"/>
</dbReference>
<sequence length="102" mass="11660">ERMGMCACGCVQERERQRGRRCIKPACSNASRLGFEIHCFMFFLLPELIPSQKEARVEKANRNTKILMDLSFVWPEIFLLGHTVVDKGENTLQLIAVDQACD</sequence>
<evidence type="ECO:0000313" key="1">
    <source>
        <dbReference type="EMBL" id="MED6295168.1"/>
    </source>
</evidence>
<protein>
    <submittedName>
        <fullName evidence="1">Uncharacterized protein</fullName>
    </submittedName>
</protein>
<comment type="caution">
    <text evidence="1">The sequence shown here is derived from an EMBL/GenBank/DDBJ whole genome shotgun (WGS) entry which is preliminary data.</text>
</comment>
<reference evidence="1 2" key="1">
    <citation type="submission" date="2021-06" db="EMBL/GenBank/DDBJ databases">
        <authorList>
            <person name="Palmer J.M."/>
        </authorList>
    </citation>
    <scope>NUCLEOTIDE SEQUENCE [LARGE SCALE GENOMIC DNA]</scope>
    <source>
        <strain evidence="1 2">CL_MEX2019</strain>
        <tissue evidence="1">Muscle</tissue>
    </source>
</reference>
<keyword evidence="2" id="KW-1185">Reference proteome</keyword>